<keyword evidence="3 5" id="KW-1133">Transmembrane helix</keyword>
<dbReference type="GO" id="GO:0140359">
    <property type="term" value="F:ABC-type transporter activity"/>
    <property type="evidence" value="ECO:0007669"/>
    <property type="project" value="InterPro"/>
</dbReference>
<feature type="transmembrane region" description="Helical" evidence="5">
    <location>
        <begin position="278"/>
        <end position="301"/>
    </location>
</feature>
<evidence type="ECO:0000256" key="5">
    <source>
        <dbReference type="SAM" id="Phobius"/>
    </source>
</evidence>
<dbReference type="PANTHER" id="PTHR43471">
    <property type="entry name" value="ABC TRANSPORTER PERMEASE"/>
    <property type="match status" value="1"/>
</dbReference>
<comment type="caution">
    <text evidence="7">The sequence shown here is derived from an EMBL/GenBank/DDBJ whole genome shotgun (WGS) entry which is preliminary data.</text>
</comment>
<evidence type="ECO:0000256" key="3">
    <source>
        <dbReference type="ARBA" id="ARBA00022989"/>
    </source>
</evidence>
<proteinExistence type="predicted"/>
<dbReference type="RefSeq" id="WP_133699930.1">
    <property type="nucleotide sequence ID" value="NZ_SNXS01000002.1"/>
</dbReference>
<dbReference type="AlphaFoldDB" id="A0A4R6QNB3"/>
<name>A0A4R6QNB3_9BURK</name>
<reference evidence="7 8" key="1">
    <citation type="submission" date="2019-03" db="EMBL/GenBank/DDBJ databases">
        <title>Genomic Encyclopedia of Type Strains, Phase IV (KMG-IV): sequencing the most valuable type-strain genomes for metagenomic binning, comparative biology and taxonomic classification.</title>
        <authorList>
            <person name="Goeker M."/>
        </authorList>
    </citation>
    <scope>NUCLEOTIDE SEQUENCE [LARGE SCALE GENOMIC DNA]</scope>
    <source>
        <strain evidence="7 8">DSM 16998</strain>
    </source>
</reference>
<dbReference type="Pfam" id="PF12698">
    <property type="entry name" value="ABC2_membrane_3"/>
    <property type="match status" value="1"/>
</dbReference>
<organism evidence="7 8">
    <name type="scientific">Roseateles toxinivorans</name>
    <dbReference type="NCBI Taxonomy" id="270368"/>
    <lineage>
        <taxon>Bacteria</taxon>
        <taxon>Pseudomonadati</taxon>
        <taxon>Pseudomonadota</taxon>
        <taxon>Betaproteobacteria</taxon>
        <taxon>Burkholderiales</taxon>
        <taxon>Sphaerotilaceae</taxon>
        <taxon>Roseateles</taxon>
    </lineage>
</organism>
<keyword evidence="8" id="KW-1185">Reference proteome</keyword>
<evidence type="ECO:0000313" key="8">
    <source>
        <dbReference type="Proteomes" id="UP000295361"/>
    </source>
</evidence>
<feature type="transmembrane region" description="Helical" evidence="5">
    <location>
        <begin position="30"/>
        <end position="50"/>
    </location>
</feature>
<feature type="transmembrane region" description="Helical" evidence="5">
    <location>
        <begin position="313"/>
        <end position="333"/>
    </location>
</feature>
<feature type="transmembrane region" description="Helical" evidence="5">
    <location>
        <begin position="364"/>
        <end position="383"/>
    </location>
</feature>
<dbReference type="InParanoid" id="A0A4R6QNB3"/>
<evidence type="ECO:0000259" key="6">
    <source>
        <dbReference type="Pfam" id="PF12698"/>
    </source>
</evidence>
<dbReference type="EMBL" id="SNXS01000002">
    <property type="protein sequence ID" value="TDP72466.1"/>
    <property type="molecule type" value="Genomic_DNA"/>
</dbReference>
<feature type="transmembrane region" description="Helical" evidence="5">
    <location>
        <begin position="189"/>
        <end position="208"/>
    </location>
</feature>
<dbReference type="GO" id="GO:0016020">
    <property type="term" value="C:membrane"/>
    <property type="evidence" value="ECO:0007669"/>
    <property type="project" value="UniProtKB-SubCell"/>
</dbReference>
<protein>
    <submittedName>
        <fullName evidence="7">Sodium transport system permease protein</fullName>
    </submittedName>
</protein>
<feature type="transmembrane region" description="Helical" evidence="5">
    <location>
        <begin position="229"/>
        <end position="258"/>
    </location>
</feature>
<dbReference type="Proteomes" id="UP000295361">
    <property type="component" value="Unassembled WGS sequence"/>
</dbReference>
<sequence>MSRAALAQFGAVYRKEIIDALRDRRTMLMVLLSAVVMGPVLLVALSFLMASLEEKAEQRIVYAVGIEHAPSLRNFIERQSYEVKPAPADYEARLRNAQWGDPVLLVPQDFEVRLLRGEQPSLELISDSANQRASGGVGTLQGLVRAFGRERASLSLVLRGVSLDLLTPLELEERDLASTQTRAARLTGILPFFVILAVVSGSLSAALDSTAGERERGSLEPLLMNPAEGWALVAGKWGAVASVGMLIATLSCLSFLPGQWLLRSDSLQAMFQYGPKEAGAFLVLLLPLAAALSAVLMAVAIRCKSFKEAQASSTFVVMGVSFLPMVTLFNQGVEAPWQIWVPALAQNTLMTRVLKGEGLDALQILAPLAVCVALTVACLWFVAKSLRAAATR</sequence>
<gene>
    <name evidence="7" type="ORF">DES47_102211</name>
</gene>
<keyword evidence="2 5" id="KW-0812">Transmembrane</keyword>
<evidence type="ECO:0000256" key="4">
    <source>
        <dbReference type="ARBA" id="ARBA00023136"/>
    </source>
</evidence>
<dbReference type="PANTHER" id="PTHR43471:SF3">
    <property type="entry name" value="ABC TRANSPORTER PERMEASE PROTEIN NATB"/>
    <property type="match status" value="1"/>
</dbReference>
<keyword evidence="4 5" id="KW-0472">Membrane</keyword>
<accession>A0A4R6QNB3</accession>
<dbReference type="InterPro" id="IPR013525">
    <property type="entry name" value="ABC2_TM"/>
</dbReference>
<dbReference type="OrthoDB" id="5486437at2"/>
<comment type="subcellular location">
    <subcellularLocation>
        <location evidence="1">Membrane</location>
        <topology evidence="1">Multi-pass membrane protein</topology>
    </subcellularLocation>
</comment>
<evidence type="ECO:0000256" key="2">
    <source>
        <dbReference type="ARBA" id="ARBA00022692"/>
    </source>
</evidence>
<evidence type="ECO:0000313" key="7">
    <source>
        <dbReference type="EMBL" id="TDP72466.1"/>
    </source>
</evidence>
<evidence type="ECO:0000256" key="1">
    <source>
        <dbReference type="ARBA" id="ARBA00004141"/>
    </source>
</evidence>
<feature type="domain" description="ABC-2 type transporter transmembrane" evidence="6">
    <location>
        <begin position="32"/>
        <end position="383"/>
    </location>
</feature>